<sequence>MRRPDQYQTHPHRWRRMGLQCGYGGRCVWMTVVRRI</sequence>
<dbReference type="AlphaFoldDB" id="R7Q7A9"/>
<protein>
    <submittedName>
        <fullName evidence="1">Uncharacterized protein</fullName>
    </submittedName>
</protein>
<reference evidence="2" key="1">
    <citation type="journal article" date="2013" name="Proc. Natl. Acad. Sci. U.S.A.">
        <title>Genome structure and metabolic features in the red seaweed Chondrus crispus shed light on evolution of the Archaeplastida.</title>
        <authorList>
            <person name="Collen J."/>
            <person name="Porcel B."/>
            <person name="Carre W."/>
            <person name="Ball S.G."/>
            <person name="Chaparro C."/>
            <person name="Tonon T."/>
            <person name="Barbeyron T."/>
            <person name="Michel G."/>
            <person name="Noel B."/>
            <person name="Valentin K."/>
            <person name="Elias M."/>
            <person name="Artiguenave F."/>
            <person name="Arun A."/>
            <person name="Aury J.M."/>
            <person name="Barbosa-Neto J.F."/>
            <person name="Bothwell J.H."/>
            <person name="Bouget F.Y."/>
            <person name="Brillet L."/>
            <person name="Cabello-Hurtado F."/>
            <person name="Capella-Gutierrez S."/>
            <person name="Charrier B."/>
            <person name="Cladiere L."/>
            <person name="Cock J.M."/>
            <person name="Coelho S.M."/>
            <person name="Colleoni C."/>
            <person name="Czjzek M."/>
            <person name="Da Silva C."/>
            <person name="Delage L."/>
            <person name="Denoeud F."/>
            <person name="Deschamps P."/>
            <person name="Dittami S.M."/>
            <person name="Gabaldon T."/>
            <person name="Gachon C.M."/>
            <person name="Groisillier A."/>
            <person name="Herve C."/>
            <person name="Jabbari K."/>
            <person name="Katinka M."/>
            <person name="Kloareg B."/>
            <person name="Kowalczyk N."/>
            <person name="Labadie K."/>
            <person name="Leblanc C."/>
            <person name="Lopez P.J."/>
            <person name="McLachlan D.H."/>
            <person name="Meslet-Cladiere L."/>
            <person name="Moustafa A."/>
            <person name="Nehr Z."/>
            <person name="Nyvall Collen P."/>
            <person name="Panaud O."/>
            <person name="Partensky F."/>
            <person name="Poulain J."/>
            <person name="Rensing S.A."/>
            <person name="Rousvoal S."/>
            <person name="Samson G."/>
            <person name="Symeonidi A."/>
            <person name="Weissenbach J."/>
            <person name="Zambounis A."/>
            <person name="Wincker P."/>
            <person name="Boyen C."/>
        </authorList>
    </citation>
    <scope>NUCLEOTIDE SEQUENCE [LARGE SCALE GENOMIC DNA]</scope>
    <source>
        <strain evidence="2">cv. Stackhouse</strain>
    </source>
</reference>
<name>R7Q7A9_CHOCR</name>
<organism evidence="1 2">
    <name type="scientific">Chondrus crispus</name>
    <name type="common">Carrageen Irish moss</name>
    <name type="synonym">Polymorpha crispa</name>
    <dbReference type="NCBI Taxonomy" id="2769"/>
    <lineage>
        <taxon>Eukaryota</taxon>
        <taxon>Rhodophyta</taxon>
        <taxon>Florideophyceae</taxon>
        <taxon>Rhodymeniophycidae</taxon>
        <taxon>Gigartinales</taxon>
        <taxon>Gigartinaceae</taxon>
        <taxon>Chondrus</taxon>
    </lineage>
</organism>
<dbReference type="EMBL" id="HG001655">
    <property type="protein sequence ID" value="CDF33713.1"/>
    <property type="molecule type" value="Genomic_DNA"/>
</dbReference>
<accession>R7Q7A9</accession>
<proteinExistence type="predicted"/>
<dbReference type="RefSeq" id="XP_005713532.1">
    <property type="nucleotide sequence ID" value="XM_005713475.1"/>
</dbReference>
<keyword evidence="2" id="KW-1185">Reference proteome</keyword>
<dbReference type="GeneID" id="17321245"/>
<dbReference type="KEGG" id="ccp:CHC_T00002501001"/>
<evidence type="ECO:0000313" key="2">
    <source>
        <dbReference type="Proteomes" id="UP000012073"/>
    </source>
</evidence>
<gene>
    <name evidence="1" type="ORF">CHC_T00002501001</name>
</gene>
<dbReference type="Proteomes" id="UP000012073">
    <property type="component" value="Unassembled WGS sequence"/>
</dbReference>
<evidence type="ECO:0000313" key="1">
    <source>
        <dbReference type="EMBL" id="CDF33713.1"/>
    </source>
</evidence>
<dbReference type="Gramene" id="CDF33713">
    <property type="protein sequence ID" value="CDF33713"/>
    <property type="gene ID" value="CHC_T00002501001"/>
</dbReference>